<feature type="region of interest" description="Disordered" evidence="1">
    <location>
        <begin position="17"/>
        <end position="61"/>
    </location>
</feature>
<reference evidence="2 3" key="1">
    <citation type="submission" date="2016-10" db="EMBL/GenBank/DDBJ databases">
        <authorList>
            <person name="de Groot N.N."/>
        </authorList>
    </citation>
    <scope>NUCLEOTIDE SEQUENCE [LARGE SCALE GENOMIC DNA]</scope>
    <source>
        <strain evidence="2 3">DSM 26130</strain>
    </source>
</reference>
<dbReference type="Gene3D" id="3.30.930.30">
    <property type="match status" value="1"/>
</dbReference>
<gene>
    <name evidence="2" type="ORF">SAMN05216167_11568</name>
</gene>
<dbReference type="GO" id="GO:0003677">
    <property type="term" value="F:DNA binding"/>
    <property type="evidence" value="ECO:0007669"/>
    <property type="project" value="InterPro"/>
</dbReference>
<dbReference type="OrthoDB" id="8536512at2"/>
<dbReference type="Proteomes" id="UP000198598">
    <property type="component" value="Unassembled WGS sequence"/>
</dbReference>
<dbReference type="InterPro" id="IPR001668">
    <property type="entry name" value="Mob_Pre"/>
</dbReference>
<proteinExistence type="predicted"/>
<feature type="compositionally biased region" description="Basic and acidic residues" evidence="1">
    <location>
        <begin position="24"/>
        <end position="41"/>
    </location>
</feature>
<sequence>MAMAYAILRVAKMKTMGNVGGHGSHVERQRETLNADSEKLKLNQRLDGTDDPMTDVQVRID</sequence>
<dbReference type="AlphaFoldDB" id="A0A1I2BFN8"/>
<name>A0A1I2BFN8_9BACT</name>
<evidence type="ECO:0000313" key="3">
    <source>
        <dbReference type="Proteomes" id="UP000198598"/>
    </source>
</evidence>
<organism evidence="2 3">
    <name type="scientific">Spirosoma endophyticum</name>
    <dbReference type="NCBI Taxonomy" id="662367"/>
    <lineage>
        <taxon>Bacteria</taxon>
        <taxon>Pseudomonadati</taxon>
        <taxon>Bacteroidota</taxon>
        <taxon>Cytophagia</taxon>
        <taxon>Cytophagales</taxon>
        <taxon>Cytophagaceae</taxon>
        <taxon>Spirosoma</taxon>
    </lineage>
</organism>
<dbReference type="EMBL" id="FOLQ01000015">
    <property type="protein sequence ID" value="SFE54103.1"/>
    <property type="molecule type" value="Genomic_DNA"/>
</dbReference>
<protein>
    <submittedName>
        <fullName evidence="2">Plasmid recombination enzyme</fullName>
    </submittedName>
</protein>
<dbReference type="Pfam" id="PF01076">
    <property type="entry name" value="Mob_Pre"/>
    <property type="match status" value="1"/>
</dbReference>
<keyword evidence="3" id="KW-1185">Reference proteome</keyword>
<dbReference type="GO" id="GO:0006310">
    <property type="term" value="P:DNA recombination"/>
    <property type="evidence" value="ECO:0007669"/>
    <property type="project" value="InterPro"/>
</dbReference>
<evidence type="ECO:0000313" key="2">
    <source>
        <dbReference type="EMBL" id="SFE54103.1"/>
    </source>
</evidence>
<accession>A0A1I2BFN8</accession>
<evidence type="ECO:0000256" key="1">
    <source>
        <dbReference type="SAM" id="MobiDB-lite"/>
    </source>
</evidence>